<evidence type="ECO:0000313" key="8">
    <source>
        <dbReference type="Proteomes" id="UP000242875"/>
    </source>
</evidence>
<keyword evidence="6" id="KW-0560">Oxidoreductase</keyword>
<evidence type="ECO:0000313" key="7">
    <source>
        <dbReference type="EMBL" id="OZJ03916.1"/>
    </source>
</evidence>
<organism evidence="7 8">
    <name type="scientific">Bifiguratus adelaidae</name>
    <dbReference type="NCBI Taxonomy" id="1938954"/>
    <lineage>
        <taxon>Eukaryota</taxon>
        <taxon>Fungi</taxon>
        <taxon>Fungi incertae sedis</taxon>
        <taxon>Mucoromycota</taxon>
        <taxon>Mucoromycotina</taxon>
        <taxon>Endogonomycetes</taxon>
        <taxon>Endogonales</taxon>
        <taxon>Endogonales incertae sedis</taxon>
        <taxon>Bifiguratus</taxon>
    </lineage>
</organism>
<dbReference type="PRINTS" id="PR00385">
    <property type="entry name" value="P450"/>
</dbReference>
<dbReference type="EMBL" id="MVBO01000063">
    <property type="protein sequence ID" value="OZJ03916.1"/>
    <property type="molecule type" value="Genomic_DNA"/>
</dbReference>
<evidence type="ECO:0000256" key="6">
    <source>
        <dbReference type="RuleBase" id="RU000461"/>
    </source>
</evidence>
<comment type="similarity">
    <text evidence="2 6">Belongs to the cytochrome P450 family.</text>
</comment>
<dbReference type="InterPro" id="IPR017972">
    <property type="entry name" value="Cyt_P450_CS"/>
</dbReference>
<dbReference type="InterPro" id="IPR002401">
    <property type="entry name" value="Cyt_P450_E_grp-I"/>
</dbReference>
<gene>
    <name evidence="7" type="ORF">BZG36_03278</name>
</gene>
<dbReference type="InterPro" id="IPR050121">
    <property type="entry name" value="Cytochrome_P450_monoxygenase"/>
</dbReference>
<name>A0A261XZY6_9FUNG</name>
<sequence>MRSIYGPSFNRAISHYKRLHNAVLPTSVRNMQYVNDITSYIGSLVPEGGAIEQVAKSIKDHPLQAASIGVIAYATYLIGDHLIWSPLRNIPGPTVAKLSRFYMANMRKSGKEYKIIEDLHRQYGRFVRIGPNTVSISDRNALKEIYSTQHYRKSDFYNTFTFKGAPNIFSTTDPAYHNKIRRIMSPSFSVSNISGMEGYILDSGVIALVDKFDKEFADKPVEVNMYEEWHYMAFDIIGELAFGQSFGLIQKGYHPFTKWLGTGRALVAAKSTFPILNHFPEWSLFWISPKGVSNRRKLFKFAEDAYAARRSLGDKIDRRDLMALVISSVDPETGERFTYEEQIAESLAFVIAGTDTTSNTLTNTIYLLCEHPDILARLQEELDRVMPDRNAATSYKQLGKENAPLLWAVLMESMRVRTVLPSGLPRIVPKGGRVIAGQFIPGGTEVSVNPHLIHYDPDIFPEPEKFLPDRWLSEEANEMAKFHIPFSIGPRMCIGKNIAWMEATLALAHFVRRFDFKLAHPEKHIDIAHFFLSRPNPPECNVFLTTRP</sequence>
<dbReference type="Gene3D" id="1.10.630.10">
    <property type="entry name" value="Cytochrome P450"/>
    <property type="match status" value="1"/>
</dbReference>
<protein>
    <recommendedName>
        <fullName evidence="9">Benzoate 4-monooxygenase</fullName>
    </recommendedName>
</protein>
<proteinExistence type="inferred from homology"/>
<evidence type="ECO:0000256" key="2">
    <source>
        <dbReference type="ARBA" id="ARBA00010617"/>
    </source>
</evidence>
<dbReference type="InterPro" id="IPR036396">
    <property type="entry name" value="Cyt_P450_sf"/>
</dbReference>
<keyword evidence="8" id="KW-1185">Reference proteome</keyword>
<dbReference type="CDD" id="cd11061">
    <property type="entry name" value="CYP67-like"/>
    <property type="match status" value="1"/>
</dbReference>
<reference evidence="7 8" key="1">
    <citation type="journal article" date="2017" name="Mycologia">
        <title>Bifiguratus adelaidae, gen. et sp. nov., a new member of Mucoromycotina in endophytic and soil-dwelling habitats.</title>
        <authorList>
            <person name="Torres-Cruz T.J."/>
            <person name="Billingsley Tobias T.L."/>
            <person name="Almatruk M."/>
            <person name="Hesse C."/>
            <person name="Kuske C.R."/>
            <person name="Desiro A."/>
            <person name="Benucci G.M."/>
            <person name="Bonito G."/>
            <person name="Stajich J.E."/>
            <person name="Dunlap C."/>
            <person name="Arnold A.E."/>
            <person name="Porras-Alfaro A."/>
        </authorList>
    </citation>
    <scope>NUCLEOTIDE SEQUENCE [LARGE SCALE GENOMIC DNA]</scope>
    <source>
        <strain evidence="7 8">AZ0501</strain>
    </source>
</reference>
<dbReference type="GO" id="GO:0004497">
    <property type="term" value="F:monooxygenase activity"/>
    <property type="evidence" value="ECO:0007669"/>
    <property type="project" value="UniProtKB-KW"/>
</dbReference>
<keyword evidence="3 5" id="KW-0479">Metal-binding</keyword>
<evidence type="ECO:0008006" key="9">
    <source>
        <dbReference type="Google" id="ProtNLM"/>
    </source>
</evidence>
<accession>A0A261XZY6</accession>
<dbReference type="AlphaFoldDB" id="A0A261XZY6"/>
<dbReference type="Pfam" id="PF00067">
    <property type="entry name" value="p450"/>
    <property type="match status" value="1"/>
</dbReference>
<dbReference type="GO" id="GO:0016705">
    <property type="term" value="F:oxidoreductase activity, acting on paired donors, with incorporation or reduction of molecular oxygen"/>
    <property type="evidence" value="ECO:0007669"/>
    <property type="project" value="InterPro"/>
</dbReference>
<dbReference type="GO" id="GO:0020037">
    <property type="term" value="F:heme binding"/>
    <property type="evidence" value="ECO:0007669"/>
    <property type="project" value="InterPro"/>
</dbReference>
<keyword evidence="4 5" id="KW-0408">Iron</keyword>
<keyword evidence="6" id="KW-0503">Monooxygenase</keyword>
<comment type="cofactor">
    <cofactor evidence="1 5">
        <name>heme</name>
        <dbReference type="ChEBI" id="CHEBI:30413"/>
    </cofactor>
</comment>
<comment type="caution">
    <text evidence="7">The sequence shown here is derived from an EMBL/GenBank/DDBJ whole genome shotgun (WGS) entry which is preliminary data.</text>
</comment>
<evidence type="ECO:0000256" key="1">
    <source>
        <dbReference type="ARBA" id="ARBA00001971"/>
    </source>
</evidence>
<evidence type="ECO:0000256" key="5">
    <source>
        <dbReference type="PIRSR" id="PIRSR602401-1"/>
    </source>
</evidence>
<dbReference type="PANTHER" id="PTHR24305">
    <property type="entry name" value="CYTOCHROME P450"/>
    <property type="match status" value="1"/>
</dbReference>
<keyword evidence="5 6" id="KW-0349">Heme</keyword>
<dbReference type="Proteomes" id="UP000242875">
    <property type="component" value="Unassembled WGS sequence"/>
</dbReference>
<feature type="binding site" description="axial binding residue" evidence="5">
    <location>
        <position position="493"/>
    </location>
    <ligand>
        <name>heme</name>
        <dbReference type="ChEBI" id="CHEBI:30413"/>
    </ligand>
    <ligandPart>
        <name>Fe</name>
        <dbReference type="ChEBI" id="CHEBI:18248"/>
    </ligandPart>
</feature>
<dbReference type="OrthoDB" id="1470350at2759"/>
<dbReference type="PANTHER" id="PTHR24305:SF166">
    <property type="entry name" value="CYTOCHROME P450 12A4, MITOCHONDRIAL-RELATED"/>
    <property type="match status" value="1"/>
</dbReference>
<dbReference type="PRINTS" id="PR00463">
    <property type="entry name" value="EP450I"/>
</dbReference>
<dbReference type="GO" id="GO:0005506">
    <property type="term" value="F:iron ion binding"/>
    <property type="evidence" value="ECO:0007669"/>
    <property type="project" value="InterPro"/>
</dbReference>
<evidence type="ECO:0000256" key="3">
    <source>
        <dbReference type="ARBA" id="ARBA00022723"/>
    </source>
</evidence>
<dbReference type="SUPFAM" id="SSF48264">
    <property type="entry name" value="Cytochrome P450"/>
    <property type="match status" value="1"/>
</dbReference>
<dbReference type="PROSITE" id="PS00086">
    <property type="entry name" value="CYTOCHROME_P450"/>
    <property type="match status" value="1"/>
</dbReference>
<dbReference type="InterPro" id="IPR001128">
    <property type="entry name" value="Cyt_P450"/>
</dbReference>
<evidence type="ECO:0000256" key="4">
    <source>
        <dbReference type="ARBA" id="ARBA00023004"/>
    </source>
</evidence>